<dbReference type="PANTHER" id="PTHR30478:SF0">
    <property type="entry name" value="BETA SLIDING CLAMP"/>
    <property type="match status" value="1"/>
</dbReference>
<evidence type="ECO:0000259" key="11">
    <source>
        <dbReference type="Pfam" id="PF02767"/>
    </source>
</evidence>
<dbReference type="PIRSF" id="PIRSF000804">
    <property type="entry name" value="DNA_pol_III_b"/>
    <property type="match status" value="1"/>
</dbReference>
<accession>A0A2H0KBU4</accession>
<evidence type="ECO:0000256" key="1">
    <source>
        <dbReference type="ARBA" id="ARBA00004496"/>
    </source>
</evidence>
<evidence type="ECO:0000256" key="4">
    <source>
        <dbReference type="ARBA" id="ARBA00022679"/>
    </source>
</evidence>
<dbReference type="GO" id="GO:0005737">
    <property type="term" value="C:cytoplasm"/>
    <property type="evidence" value="ECO:0007669"/>
    <property type="project" value="UniProtKB-SubCell"/>
</dbReference>
<dbReference type="PANTHER" id="PTHR30478">
    <property type="entry name" value="DNA POLYMERASE III SUBUNIT BETA"/>
    <property type="match status" value="1"/>
</dbReference>
<dbReference type="GO" id="GO:0008408">
    <property type="term" value="F:3'-5' exonuclease activity"/>
    <property type="evidence" value="ECO:0007669"/>
    <property type="project" value="InterPro"/>
</dbReference>
<evidence type="ECO:0000256" key="3">
    <source>
        <dbReference type="ARBA" id="ARBA00022490"/>
    </source>
</evidence>
<sequence length="366" mass="40268">MKIEVIKEKLQIAISKTERFSGKHLSLPILSHLLLIAKNGTLTIRSTNLDMGVEYTFPVKIEREGVVAVPATVFSSFVSNLRNAKNINIEQKEQKLHVSSSGASALINIGMADDFPTIPKASGSSFLLDPQVLVKGFRSVQYAGAVGNLKPELSSVYVYHENEDLVFVATDSFRLAEKKVSVKKGVAPLQSVLVPVKNAGELVRLLDEEKEDVRVSMEKGQLSIEAEGFYVTTRLVEGSFPDYRQIIPKEFSTEVVALREDVAGALKITTLFSDRFNQLRFKVDPEKKEFILVARNGEVGESTEGIPAALTGAPIESNFNYRYVGDCLSVIGGDSVSFRFSGENKPLLIGGVGDRSFQYLVMPMNR</sequence>
<dbReference type="GO" id="GO:0003677">
    <property type="term" value="F:DNA binding"/>
    <property type="evidence" value="ECO:0007669"/>
    <property type="project" value="UniProtKB-UniRule"/>
</dbReference>
<evidence type="ECO:0000259" key="12">
    <source>
        <dbReference type="Pfam" id="PF02768"/>
    </source>
</evidence>
<keyword evidence="4 9" id="KW-0808">Transferase</keyword>
<dbReference type="NCBIfam" id="TIGR00663">
    <property type="entry name" value="dnan"/>
    <property type="match status" value="1"/>
</dbReference>
<comment type="function">
    <text evidence="9">Confers DNA tethering and processivity to DNA polymerases and other proteins. Acts as a clamp, forming a ring around DNA (a reaction catalyzed by the clamp-loading complex) which diffuses in an ATP-independent manner freely and bidirectionally along dsDNA. Initially characterized for its ability to contact the catalytic subunit of DNA polymerase III (Pol III), a complex, multichain enzyme responsible for most of the replicative synthesis in bacteria; Pol III exhibits 3'-5' exonuclease proofreading activity. The beta chain is required for initiation of replication as well as for processivity of DNA replication.</text>
</comment>
<evidence type="ECO:0000313" key="14">
    <source>
        <dbReference type="Proteomes" id="UP000229342"/>
    </source>
</evidence>
<dbReference type="Gene3D" id="3.70.10.10">
    <property type="match status" value="1"/>
</dbReference>
<dbReference type="SUPFAM" id="SSF55979">
    <property type="entry name" value="DNA clamp"/>
    <property type="match status" value="3"/>
</dbReference>
<keyword evidence="5 9" id="KW-0548">Nucleotidyltransferase</keyword>
<dbReference type="EMBL" id="PCVG01000031">
    <property type="protein sequence ID" value="PIQ68726.1"/>
    <property type="molecule type" value="Genomic_DNA"/>
</dbReference>
<reference evidence="13 14" key="1">
    <citation type="submission" date="2017-09" db="EMBL/GenBank/DDBJ databases">
        <title>Depth-based differentiation of microbial function through sediment-hosted aquifers and enrichment of novel symbionts in the deep terrestrial subsurface.</title>
        <authorList>
            <person name="Probst A.J."/>
            <person name="Ladd B."/>
            <person name="Jarett J.K."/>
            <person name="Geller-Mcgrath D.E."/>
            <person name="Sieber C.M."/>
            <person name="Emerson J.B."/>
            <person name="Anantharaman K."/>
            <person name="Thomas B.C."/>
            <person name="Malmstrom R."/>
            <person name="Stieglmeier M."/>
            <person name="Klingl A."/>
            <person name="Woyke T."/>
            <person name="Ryan C.M."/>
            <person name="Banfield J.F."/>
        </authorList>
    </citation>
    <scope>NUCLEOTIDE SEQUENCE [LARGE SCALE GENOMIC DNA]</scope>
    <source>
        <strain evidence="13">CG11_big_fil_rev_8_21_14_0_20_46_11</strain>
    </source>
</reference>
<evidence type="ECO:0000256" key="8">
    <source>
        <dbReference type="ARBA" id="ARBA00023125"/>
    </source>
</evidence>
<comment type="caution">
    <text evidence="13">The sequence shown here is derived from an EMBL/GenBank/DDBJ whole genome shotgun (WGS) entry which is preliminary data.</text>
</comment>
<evidence type="ECO:0000313" key="13">
    <source>
        <dbReference type="EMBL" id="PIQ68726.1"/>
    </source>
</evidence>
<keyword evidence="3 9" id="KW-0963">Cytoplasm</keyword>
<dbReference type="AlphaFoldDB" id="A0A2H0KBU4"/>
<dbReference type="CDD" id="cd00140">
    <property type="entry name" value="beta_clamp"/>
    <property type="match status" value="1"/>
</dbReference>
<evidence type="ECO:0000259" key="10">
    <source>
        <dbReference type="Pfam" id="PF00712"/>
    </source>
</evidence>
<keyword evidence="8" id="KW-0238">DNA-binding</keyword>
<dbReference type="GO" id="GO:0009360">
    <property type="term" value="C:DNA polymerase III complex"/>
    <property type="evidence" value="ECO:0007669"/>
    <property type="project" value="InterPro"/>
</dbReference>
<comment type="subunit">
    <text evidence="9">Forms a ring-shaped head-to-tail homodimer around DNA.</text>
</comment>
<evidence type="ECO:0000256" key="9">
    <source>
        <dbReference type="PIRNR" id="PIRNR000804"/>
    </source>
</evidence>
<dbReference type="Gene3D" id="3.10.150.10">
    <property type="entry name" value="DNA Polymerase III, subunit A, domain 2"/>
    <property type="match status" value="1"/>
</dbReference>
<evidence type="ECO:0000256" key="5">
    <source>
        <dbReference type="ARBA" id="ARBA00022695"/>
    </source>
</evidence>
<dbReference type="InterPro" id="IPR022635">
    <property type="entry name" value="DNA_polIII_beta_C"/>
</dbReference>
<dbReference type="GO" id="GO:0003887">
    <property type="term" value="F:DNA-directed DNA polymerase activity"/>
    <property type="evidence" value="ECO:0007669"/>
    <property type="project" value="UniProtKB-UniRule"/>
</dbReference>
<comment type="similarity">
    <text evidence="2 9">Belongs to the beta sliding clamp family.</text>
</comment>
<dbReference type="Pfam" id="PF02767">
    <property type="entry name" value="DNA_pol3_beta_2"/>
    <property type="match status" value="1"/>
</dbReference>
<organism evidence="13 14">
    <name type="scientific">Candidatus Taylorbacteria bacterium CG11_big_fil_rev_8_21_14_0_20_46_11</name>
    <dbReference type="NCBI Taxonomy" id="1975025"/>
    <lineage>
        <taxon>Bacteria</taxon>
        <taxon>Candidatus Tayloriibacteriota</taxon>
    </lineage>
</organism>
<keyword evidence="7 9" id="KW-0239">DNA-directed DNA polymerase</keyword>
<dbReference type="InterPro" id="IPR001001">
    <property type="entry name" value="DNA_polIII_beta"/>
</dbReference>
<protein>
    <recommendedName>
        <fullName evidence="9">Beta sliding clamp</fullName>
    </recommendedName>
</protein>
<comment type="subcellular location">
    <subcellularLocation>
        <location evidence="1 9">Cytoplasm</location>
    </subcellularLocation>
</comment>
<name>A0A2H0KBU4_9BACT</name>
<evidence type="ECO:0000256" key="2">
    <source>
        <dbReference type="ARBA" id="ARBA00010752"/>
    </source>
</evidence>
<dbReference type="Pfam" id="PF02768">
    <property type="entry name" value="DNA_pol3_beta_3"/>
    <property type="match status" value="1"/>
</dbReference>
<proteinExistence type="inferred from homology"/>
<feature type="domain" description="DNA polymerase III beta sliding clamp central" evidence="11">
    <location>
        <begin position="129"/>
        <end position="242"/>
    </location>
</feature>
<dbReference type="GO" id="GO:0006271">
    <property type="term" value="P:DNA strand elongation involved in DNA replication"/>
    <property type="evidence" value="ECO:0007669"/>
    <property type="project" value="TreeGrafter"/>
</dbReference>
<feature type="domain" description="DNA polymerase III beta sliding clamp C-terminal" evidence="12">
    <location>
        <begin position="244"/>
        <end position="364"/>
    </location>
</feature>
<evidence type="ECO:0000256" key="7">
    <source>
        <dbReference type="ARBA" id="ARBA00022932"/>
    </source>
</evidence>
<evidence type="ECO:0000256" key="6">
    <source>
        <dbReference type="ARBA" id="ARBA00022705"/>
    </source>
</evidence>
<dbReference type="Pfam" id="PF00712">
    <property type="entry name" value="DNA_pol3_beta"/>
    <property type="match status" value="1"/>
</dbReference>
<gene>
    <name evidence="13" type="primary">dnaN</name>
    <name evidence="13" type="ORF">COV91_02500</name>
</gene>
<keyword evidence="6 9" id="KW-0235">DNA replication</keyword>
<dbReference type="InterPro" id="IPR022634">
    <property type="entry name" value="DNA_polIII_beta_N"/>
</dbReference>
<dbReference type="InterPro" id="IPR046938">
    <property type="entry name" value="DNA_clamp_sf"/>
</dbReference>
<feature type="domain" description="DNA polymerase III beta sliding clamp N-terminal" evidence="10">
    <location>
        <begin position="1"/>
        <end position="119"/>
    </location>
</feature>
<dbReference type="Proteomes" id="UP000229342">
    <property type="component" value="Unassembled WGS sequence"/>
</dbReference>
<dbReference type="SMART" id="SM00480">
    <property type="entry name" value="POL3Bc"/>
    <property type="match status" value="1"/>
</dbReference>
<dbReference type="InterPro" id="IPR022637">
    <property type="entry name" value="DNA_polIII_beta_cen"/>
</dbReference>